<gene>
    <name evidence="1" type="ORF">BMF97_11425</name>
</gene>
<keyword evidence="2" id="KW-1185">Reference proteome</keyword>
<dbReference type="STRING" id="238.BBD35_04625"/>
<accession>A0A1T3IP07</accession>
<comment type="caution">
    <text evidence="1">The sequence shown here is derived from an EMBL/GenBank/DDBJ whole genome shotgun (WGS) entry which is preliminary data.</text>
</comment>
<evidence type="ECO:0000313" key="1">
    <source>
        <dbReference type="EMBL" id="OOH94747.1"/>
    </source>
</evidence>
<dbReference type="EMBL" id="MPOG01000013">
    <property type="protein sequence ID" value="OOH94747.1"/>
    <property type="molecule type" value="Genomic_DNA"/>
</dbReference>
<organism evidence="1 2">
    <name type="scientific">Elizabethkingia meningoseptica</name>
    <name type="common">Chryseobacterium meningosepticum</name>
    <dbReference type="NCBI Taxonomy" id="238"/>
    <lineage>
        <taxon>Bacteria</taxon>
        <taxon>Pseudomonadati</taxon>
        <taxon>Bacteroidota</taxon>
        <taxon>Flavobacteriia</taxon>
        <taxon>Flavobacteriales</taxon>
        <taxon>Weeksellaceae</taxon>
        <taxon>Elizabethkingia</taxon>
    </lineage>
</organism>
<dbReference type="RefSeq" id="WP_070905280.1">
    <property type="nucleotide sequence ID" value="NZ_JBBCPJ010000013.1"/>
</dbReference>
<dbReference type="eggNOG" id="ENOG5031179">
    <property type="taxonomic scope" value="Bacteria"/>
</dbReference>
<sequence>MDWYIENCINKNKPEMHCNGKCQLSSEEDKNPNFTWLKIATEFVGLPVVLTKIVTNTISHVRLIASHNIQHLLLGYLSLHLRPPVL</sequence>
<dbReference type="OrthoDB" id="980645at2"/>
<evidence type="ECO:0000313" key="2">
    <source>
        <dbReference type="Proteomes" id="UP000188947"/>
    </source>
</evidence>
<reference evidence="1 2" key="1">
    <citation type="submission" date="2016-11" db="EMBL/GenBank/DDBJ databases">
        <title>Genome sequence and comparative genomic analysis of clinical strain Elizabethkingia meningoseptica 61421 PRCM.</title>
        <authorList>
            <person name="Wang M."/>
            <person name="Hu S."/>
            <person name="Cao L."/>
            <person name="Jiang T."/>
            <person name="Zhou Y."/>
            <person name="Ming D."/>
        </authorList>
    </citation>
    <scope>NUCLEOTIDE SEQUENCE [LARGE SCALE GENOMIC DNA]</scope>
    <source>
        <strain evidence="1 2">61421 PRCM</strain>
    </source>
</reference>
<dbReference type="AlphaFoldDB" id="A0A1T3IP07"/>
<proteinExistence type="predicted"/>
<name>A0A1T3IP07_ELIME</name>
<protein>
    <submittedName>
        <fullName evidence="1">Uncharacterized protein</fullName>
    </submittedName>
</protein>
<dbReference type="Proteomes" id="UP000188947">
    <property type="component" value="Unassembled WGS sequence"/>
</dbReference>